<evidence type="ECO:0000313" key="1">
    <source>
        <dbReference type="EnsemblPlants" id="Kaladp0001s0226.1.v1.1"/>
    </source>
</evidence>
<evidence type="ECO:0000313" key="2">
    <source>
        <dbReference type="Proteomes" id="UP000594263"/>
    </source>
</evidence>
<reference evidence="1" key="1">
    <citation type="submission" date="2021-01" db="UniProtKB">
        <authorList>
            <consortium name="EnsemblPlants"/>
        </authorList>
    </citation>
    <scope>IDENTIFICATION</scope>
</reference>
<evidence type="ECO:0008006" key="3">
    <source>
        <dbReference type="Google" id="ProtNLM"/>
    </source>
</evidence>
<organism evidence="1 2">
    <name type="scientific">Kalanchoe fedtschenkoi</name>
    <name type="common">Lavender scallops</name>
    <name type="synonym">South American air plant</name>
    <dbReference type="NCBI Taxonomy" id="63787"/>
    <lineage>
        <taxon>Eukaryota</taxon>
        <taxon>Viridiplantae</taxon>
        <taxon>Streptophyta</taxon>
        <taxon>Embryophyta</taxon>
        <taxon>Tracheophyta</taxon>
        <taxon>Spermatophyta</taxon>
        <taxon>Magnoliopsida</taxon>
        <taxon>eudicotyledons</taxon>
        <taxon>Gunneridae</taxon>
        <taxon>Pentapetalae</taxon>
        <taxon>Saxifragales</taxon>
        <taxon>Crassulaceae</taxon>
        <taxon>Kalanchoe</taxon>
    </lineage>
</organism>
<dbReference type="AlphaFoldDB" id="A0A7N0SV89"/>
<sequence length="282" mass="32512">MLDIEESRRWRFLLSPTHASRSMTLKIEDIDCKDHPNKKNSIFDYIDSTPVPPPVSLLVLMTDNFREKYHYILWNPGTGECRDDLAATPHFYLNNIYHGFRHDSSTDNYKILRVAFTTEMKIWILNVGSNNNKILSFSLVEDKFEKRIPLPKLNTHYHVSELRTVGGKLSVLAFNDSIQNGTCNIDIWVMKKDHVKDSCEKKVTLSFEQMPLSCRSLMPLQILRDGRMILAIYGEVMIYDPKGNTSQMVNVLDDNNFCMVPSYIGSSVSPSVGEKRYSVKYE</sequence>
<accession>A0A7N0SV89</accession>
<protein>
    <recommendedName>
        <fullName evidence="3">F-box associated domain-containing protein</fullName>
    </recommendedName>
</protein>
<dbReference type="EnsemblPlants" id="Kaladp0001s0226.1.v1.1">
    <property type="protein sequence ID" value="Kaladp0001s0226.1.v1.1"/>
    <property type="gene ID" value="Kaladp0001s0226.v1.1"/>
</dbReference>
<proteinExistence type="predicted"/>
<dbReference type="Gramene" id="Kaladp0001s0226.1.v1.1">
    <property type="protein sequence ID" value="Kaladp0001s0226.1.v1.1"/>
    <property type="gene ID" value="Kaladp0001s0226.v1.1"/>
</dbReference>
<keyword evidence="2" id="KW-1185">Reference proteome</keyword>
<dbReference type="Proteomes" id="UP000594263">
    <property type="component" value="Unplaced"/>
</dbReference>
<name>A0A7N0SV89_KALFE</name>